<dbReference type="SUPFAM" id="SSF161098">
    <property type="entry name" value="MetI-like"/>
    <property type="match status" value="1"/>
</dbReference>
<sequence>MEKIRKYWNRPSRSAYVFIAPSIILLILFNIIPLIMAFGLSFFDVPITMNHATFVGWDNFVEAFHDPRFINSLKVTAIFTGIEVPVQVLGALVIAAFISKNNKRNKFLRAVYFLPVICSATVIGIMWRMILHSNIGFITAALQSMGLGKINFMNTPGLTIFVISFISIWRSFGISTIIYVTAIQQVSPSLFEAAQMDGAGKILQFLHITVPSIRPTFWYIMMTRFAGALQIFDIIYVTTNGGPNYTTESTVSYIYSRAFSSNSSMGYASAMSVVLFIIIMFITVLMYRRMVKED</sequence>
<evidence type="ECO:0000313" key="12">
    <source>
        <dbReference type="Proteomes" id="UP000095495"/>
    </source>
</evidence>
<evidence type="ECO:0000256" key="6">
    <source>
        <dbReference type="ARBA" id="ARBA00023136"/>
    </source>
</evidence>
<dbReference type="InterPro" id="IPR051393">
    <property type="entry name" value="ABC_transporter_permease"/>
</dbReference>
<reference evidence="11" key="1">
    <citation type="submission" date="2015-05" db="EMBL/GenBank/DDBJ databases">
        <authorList>
            <consortium name="Pathogen Informatics"/>
        </authorList>
    </citation>
    <scope>NUCLEOTIDE SEQUENCE [LARGE SCALE GENOMIC DNA]</scope>
    <source>
        <strain evidence="10 12">2789STDY5608863</strain>
        <strain evidence="11">M72</strain>
    </source>
</reference>
<dbReference type="PROSITE" id="PS50928">
    <property type="entry name" value="ABC_TM1"/>
    <property type="match status" value="1"/>
</dbReference>
<gene>
    <name evidence="10" type="primary">ugpA_7</name>
    <name evidence="10" type="ORF">ERS852420_03251</name>
    <name evidence="9" type="ORF">M72_24001</name>
</gene>
<keyword evidence="3" id="KW-1003">Cell membrane</keyword>
<dbReference type="InterPro" id="IPR035906">
    <property type="entry name" value="MetI-like_sf"/>
</dbReference>
<dbReference type="GO" id="GO:0005886">
    <property type="term" value="C:plasma membrane"/>
    <property type="evidence" value="ECO:0007669"/>
    <property type="project" value="UniProtKB-SubCell"/>
</dbReference>
<dbReference type="CDD" id="cd06261">
    <property type="entry name" value="TM_PBP2"/>
    <property type="match status" value="1"/>
</dbReference>
<dbReference type="GO" id="GO:0055085">
    <property type="term" value="P:transmembrane transport"/>
    <property type="evidence" value="ECO:0007669"/>
    <property type="project" value="InterPro"/>
</dbReference>
<evidence type="ECO:0000256" key="1">
    <source>
        <dbReference type="ARBA" id="ARBA00004651"/>
    </source>
</evidence>
<dbReference type="PANTHER" id="PTHR30193">
    <property type="entry name" value="ABC TRANSPORTER PERMEASE PROTEIN"/>
    <property type="match status" value="1"/>
</dbReference>
<feature type="transmembrane region" description="Helical" evidence="7">
    <location>
        <begin position="77"/>
        <end position="98"/>
    </location>
</feature>
<keyword evidence="2 7" id="KW-0813">Transport</keyword>
<comment type="similarity">
    <text evidence="7">Belongs to the binding-protein-dependent transport system permease family.</text>
</comment>
<reference evidence="9" key="2">
    <citation type="submission" date="2015-05" db="EMBL/GenBank/DDBJ databases">
        <authorList>
            <person name="Wang D.B."/>
            <person name="Wang M."/>
        </authorList>
    </citation>
    <scope>NUCLEOTIDE SEQUENCE [LARGE SCALE GENOMIC DNA]</scope>
    <source>
        <strain evidence="9">M72</strain>
    </source>
</reference>
<evidence type="ECO:0000256" key="2">
    <source>
        <dbReference type="ARBA" id="ARBA00022448"/>
    </source>
</evidence>
<evidence type="ECO:0000256" key="5">
    <source>
        <dbReference type="ARBA" id="ARBA00022989"/>
    </source>
</evidence>
<feature type="transmembrane region" description="Helical" evidence="7">
    <location>
        <begin position="110"/>
        <end position="130"/>
    </location>
</feature>
<dbReference type="Gene3D" id="1.10.3720.10">
    <property type="entry name" value="MetI-like"/>
    <property type="match status" value="1"/>
</dbReference>
<evidence type="ECO:0000256" key="4">
    <source>
        <dbReference type="ARBA" id="ARBA00022692"/>
    </source>
</evidence>
<feature type="transmembrane region" description="Helical" evidence="7">
    <location>
        <begin position="217"/>
        <end position="237"/>
    </location>
</feature>
<organism evidence="9 11">
    <name type="scientific">Roseburia faecis</name>
    <dbReference type="NCBI Taxonomy" id="301302"/>
    <lineage>
        <taxon>Bacteria</taxon>
        <taxon>Bacillati</taxon>
        <taxon>Bacillota</taxon>
        <taxon>Clostridia</taxon>
        <taxon>Lachnospirales</taxon>
        <taxon>Lachnospiraceae</taxon>
        <taxon>Roseburia</taxon>
    </lineage>
</organism>
<evidence type="ECO:0000313" key="9">
    <source>
        <dbReference type="EMBL" id="CRL35523.1"/>
    </source>
</evidence>
<feature type="transmembrane region" description="Helical" evidence="7">
    <location>
        <begin position="15"/>
        <end position="43"/>
    </location>
</feature>
<name>A0A0M6WGJ3_9FIRM</name>
<evidence type="ECO:0000259" key="8">
    <source>
        <dbReference type="PROSITE" id="PS50928"/>
    </source>
</evidence>
<dbReference type="AlphaFoldDB" id="A0A0M6WGJ3"/>
<keyword evidence="11" id="KW-1185">Reference proteome</keyword>
<dbReference type="InterPro" id="IPR000515">
    <property type="entry name" value="MetI-like"/>
</dbReference>
<dbReference type="OrthoDB" id="9788108at2"/>
<proteinExistence type="inferred from homology"/>
<dbReference type="PANTHER" id="PTHR30193:SF37">
    <property type="entry name" value="INNER MEMBRANE ABC TRANSPORTER PERMEASE PROTEIN YCJO"/>
    <property type="match status" value="1"/>
</dbReference>
<dbReference type="Proteomes" id="UP000049979">
    <property type="component" value="Unassembled WGS sequence"/>
</dbReference>
<feature type="transmembrane region" description="Helical" evidence="7">
    <location>
        <begin position="265"/>
        <end position="287"/>
    </location>
</feature>
<dbReference type="Proteomes" id="UP000095495">
    <property type="component" value="Unassembled WGS sequence"/>
</dbReference>
<protein>
    <submittedName>
        <fullName evidence="9">Binding-protein-dependent transporters inner membrane component</fullName>
    </submittedName>
    <submittedName>
        <fullName evidence="10">sn-glycerol-3-phosphate transport system permease protein ugpA</fullName>
    </submittedName>
</protein>
<comment type="subcellular location">
    <subcellularLocation>
        <location evidence="1 7">Cell membrane</location>
        <topology evidence="1 7">Multi-pass membrane protein</topology>
    </subcellularLocation>
</comment>
<feature type="domain" description="ABC transmembrane type-1" evidence="8">
    <location>
        <begin position="69"/>
        <end position="286"/>
    </location>
</feature>
<evidence type="ECO:0000313" key="10">
    <source>
        <dbReference type="EMBL" id="CUN17970.1"/>
    </source>
</evidence>
<dbReference type="EMBL" id="CVRR01000009">
    <property type="protein sequence ID" value="CRL35523.1"/>
    <property type="molecule type" value="Genomic_DNA"/>
</dbReference>
<dbReference type="RefSeq" id="WP_022046514.1">
    <property type="nucleotide sequence ID" value="NZ_CP173697.1"/>
</dbReference>
<keyword evidence="6 7" id="KW-0472">Membrane</keyword>
<evidence type="ECO:0000256" key="3">
    <source>
        <dbReference type="ARBA" id="ARBA00022475"/>
    </source>
</evidence>
<evidence type="ECO:0000313" key="11">
    <source>
        <dbReference type="Proteomes" id="UP000049979"/>
    </source>
</evidence>
<accession>A0A0M6WGJ3</accession>
<dbReference type="STRING" id="301302.ERS852420_03251"/>
<keyword evidence="5 7" id="KW-1133">Transmembrane helix</keyword>
<keyword evidence="4 7" id="KW-0812">Transmembrane</keyword>
<evidence type="ECO:0000256" key="7">
    <source>
        <dbReference type="RuleBase" id="RU363032"/>
    </source>
</evidence>
<dbReference type="EMBL" id="CYXV01000018">
    <property type="protein sequence ID" value="CUN17970.1"/>
    <property type="molecule type" value="Genomic_DNA"/>
</dbReference>
<dbReference type="Pfam" id="PF00528">
    <property type="entry name" value="BPD_transp_1"/>
    <property type="match status" value="1"/>
</dbReference>
<feature type="transmembrane region" description="Helical" evidence="7">
    <location>
        <begin position="150"/>
        <end position="169"/>
    </location>
</feature>